<dbReference type="InterPro" id="IPR039135">
    <property type="entry name" value="NAT9-like"/>
</dbReference>
<evidence type="ECO:0000313" key="7">
    <source>
        <dbReference type="Proteomes" id="UP000243797"/>
    </source>
</evidence>
<keyword evidence="2" id="KW-0808">Transferase</keyword>
<keyword evidence="3" id="KW-0012">Acyltransferase</keyword>
<dbReference type="InterPro" id="IPR016181">
    <property type="entry name" value="Acyl_CoA_acyltransferase"/>
</dbReference>
<proteinExistence type="inferred from homology"/>
<evidence type="ECO:0000259" key="5">
    <source>
        <dbReference type="Pfam" id="PF13302"/>
    </source>
</evidence>
<feature type="region of interest" description="Disordered" evidence="4">
    <location>
        <begin position="75"/>
        <end position="109"/>
    </location>
</feature>
<name>A0A2K1QZN4_9PEZI</name>
<dbReference type="OrthoDB" id="5043642at2759"/>
<dbReference type="InParanoid" id="A0A2K1QZN4"/>
<dbReference type="PANTHER" id="PTHR13256">
    <property type="entry name" value="N-ACETYLTRANSFERASE 9"/>
    <property type="match status" value="1"/>
</dbReference>
<comment type="caution">
    <text evidence="6">The sequence shown here is derived from an EMBL/GenBank/DDBJ whole genome shotgun (WGS) entry which is preliminary data.</text>
</comment>
<dbReference type="PANTHER" id="PTHR13256:SF16">
    <property type="entry name" value="ALPHA_BETA-TUBULIN-N-ACETYLTRANSFERASE 9"/>
    <property type="match status" value="1"/>
</dbReference>
<sequence length="171" mass="19337">MIGDINLFLEPDLTERMEPDLPSAPYPPHYVTGEVAIMIASPSHRGRGYGRAALELFMAYIKTNIDDIFEEYAKDLTDPPTQGNPANPPSQSNTQGSVHQPGEPNGVAPSPVELSYFRARIKHDNIASIRLFESFGFRRVGEVNYFREVELRRNLEWMGDREMDGFETAYV</sequence>
<evidence type="ECO:0000256" key="1">
    <source>
        <dbReference type="ARBA" id="ARBA00009342"/>
    </source>
</evidence>
<feature type="compositionally biased region" description="Polar residues" evidence="4">
    <location>
        <begin position="79"/>
        <end position="98"/>
    </location>
</feature>
<accession>A0A2K1QZN4</accession>
<dbReference type="EMBL" id="NKHZ01000025">
    <property type="protein sequence ID" value="PNS20492.1"/>
    <property type="molecule type" value="Genomic_DNA"/>
</dbReference>
<feature type="domain" description="N-acetyltransferase" evidence="5">
    <location>
        <begin position="26"/>
        <end position="138"/>
    </location>
</feature>
<evidence type="ECO:0000256" key="3">
    <source>
        <dbReference type="ARBA" id="ARBA00023315"/>
    </source>
</evidence>
<gene>
    <name evidence="6" type="ORF">CAC42_5942</name>
</gene>
<evidence type="ECO:0000313" key="6">
    <source>
        <dbReference type="EMBL" id="PNS20492.1"/>
    </source>
</evidence>
<dbReference type="Pfam" id="PF13302">
    <property type="entry name" value="Acetyltransf_3"/>
    <property type="match status" value="1"/>
</dbReference>
<protein>
    <recommendedName>
        <fullName evidence="5">N-acetyltransferase domain-containing protein</fullName>
    </recommendedName>
</protein>
<dbReference type="SUPFAM" id="SSF55729">
    <property type="entry name" value="Acyl-CoA N-acyltransferases (Nat)"/>
    <property type="match status" value="1"/>
</dbReference>
<evidence type="ECO:0000256" key="4">
    <source>
        <dbReference type="SAM" id="MobiDB-lite"/>
    </source>
</evidence>
<dbReference type="Proteomes" id="UP000243797">
    <property type="component" value="Unassembled WGS sequence"/>
</dbReference>
<dbReference type="Gene3D" id="3.40.630.30">
    <property type="match status" value="1"/>
</dbReference>
<dbReference type="CDD" id="cd04301">
    <property type="entry name" value="NAT_SF"/>
    <property type="match status" value="1"/>
</dbReference>
<dbReference type="AlphaFoldDB" id="A0A2K1QZN4"/>
<keyword evidence="7" id="KW-1185">Reference proteome</keyword>
<comment type="similarity">
    <text evidence="1">Belongs to the acetyltransferase family. GNAT subfamily.</text>
</comment>
<evidence type="ECO:0000256" key="2">
    <source>
        <dbReference type="ARBA" id="ARBA00022679"/>
    </source>
</evidence>
<dbReference type="GO" id="GO:0008080">
    <property type="term" value="F:N-acetyltransferase activity"/>
    <property type="evidence" value="ECO:0007669"/>
    <property type="project" value="InterPro"/>
</dbReference>
<dbReference type="InterPro" id="IPR000182">
    <property type="entry name" value="GNAT_dom"/>
</dbReference>
<organism evidence="6 7">
    <name type="scientific">Sphaceloma murrayae</name>
    <dbReference type="NCBI Taxonomy" id="2082308"/>
    <lineage>
        <taxon>Eukaryota</taxon>
        <taxon>Fungi</taxon>
        <taxon>Dikarya</taxon>
        <taxon>Ascomycota</taxon>
        <taxon>Pezizomycotina</taxon>
        <taxon>Dothideomycetes</taxon>
        <taxon>Dothideomycetidae</taxon>
        <taxon>Myriangiales</taxon>
        <taxon>Elsinoaceae</taxon>
        <taxon>Sphaceloma</taxon>
    </lineage>
</organism>
<reference evidence="6 7" key="1">
    <citation type="submission" date="2017-06" db="EMBL/GenBank/DDBJ databases">
        <title>Draft genome sequence of a variant of Elsinoe murrayae.</title>
        <authorList>
            <person name="Cheng Q."/>
        </authorList>
    </citation>
    <scope>NUCLEOTIDE SEQUENCE [LARGE SCALE GENOMIC DNA]</scope>
    <source>
        <strain evidence="6 7">CQ-2017a</strain>
    </source>
</reference>